<dbReference type="PANTHER" id="PTHR30036:SF7">
    <property type="entry name" value="ABC TRANSPORTER PERIPLASMIC-BINDING PROTEIN YPHF"/>
    <property type="match status" value="1"/>
</dbReference>
<feature type="chain" id="PRO_5039633349" evidence="3">
    <location>
        <begin position="20"/>
        <end position="332"/>
    </location>
</feature>
<keyword evidence="6" id="KW-1185">Reference proteome</keyword>
<dbReference type="EMBL" id="JADOUA010000001">
    <property type="protein sequence ID" value="MBG6091057.1"/>
    <property type="molecule type" value="Genomic_DNA"/>
</dbReference>
<dbReference type="InterPro" id="IPR028082">
    <property type="entry name" value="Peripla_BP_I"/>
</dbReference>
<evidence type="ECO:0000256" key="1">
    <source>
        <dbReference type="ARBA" id="ARBA00004196"/>
    </source>
</evidence>
<dbReference type="CDD" id="cd01536">
    <property type="entry name" value="PBP1_ABC_sugar_binding-like"/>
    <property type="match status" value="1"/>
</dbReference>
<comment type="subcellular location">
    <subcellularLocation>
        <location evidence="1">Cell envelope</location>
    </subcellularLocation>
</comment>
<evidence type="ECO:0000259" key="4">
    <source>
        <dbReference type="Pfam" id="PF13407"/>
    </source>
</evidence>
<dbReference type="SUPFAM" id="SSF53822">
    <property type="entry name" value="Periplasmic binding protein-like I"/>
    <property type="match status" value="1"/>
</dbReference>
<feature type="signal peptide" evidence="3">
    <location>
        <begin position="1"/>
        <end position="19"/>
    </location>
</feature>
<dbReference type="PROSITE" id="PS51257">
    <property type="entry name" value="PROKAR_LIPOPROTEIN"/>
    <property type="match status" value="1"/>
</dbReference>
<gene>
    <name evidence="5" type="ORF">IW256_005170</name>
</gene>
<name>A0A931DKD5_9ACTN</name>
<evidence type="ECO:0000313" key="5">
    <source>
        <dbReference type="EMBL" id="MBG6091057.1"/>
    </source>
</evidence>
<dbReference type="InterPro" id="IPR025997">
    <property type="entry name" value="SBP_2_dom"/>
</dbReference>
<proteinExistence type="inferred from homology"/>
<reference evidence="5" key="1">
    <citation type="submission" date="2020-11" db="EMBL/GenBank/DDBJ databases">
        <title>Sequencing the genomes of 1000 actinobacteria strains.</title>
        <authorList>
            <person name="Klenk H.-P."/>
        </authorList>
    </citation>
    <scope>NUCLEOTIDE SEQUENCE</scope>
    <source>
        <strain evidence="5">DSM 43175</strain>
    </source>
</reference>
<dbReference type="GO" id="GO:0030288">
    <property type="term" value="C:outer membrane-bounded periplasmic space"/>
    <property type="evidence" value="ECO:0007669"/>
    <property type="project" value="TreeGrafter"/>
</dbReference>
<dbReference type="RefSeq" id="WP_197013426.1">
    <property type="nucleotide sequence ID" value="NZ_BAABES010000001.1"/>
</dbReference>
<dbReference type="Pfam" id="PF13407">
    <property type="entry name" value="Peripla_BP_4"/>
    <property type="match status" value="1"/>
</dbReference>
<dbReference type="InterPro" id="IPR050555">
    <property type="entry name" value="Bact_Solute-Bind_Prot2"/>
</dbReference>
<dbReference type="Gene3D" id="3.40.50.2300">
    <property type="match status" value="2"/>
</dbReference>
<sequence length="332" mass="33814">MRFTKVPAFAAGLALLAGAAAGCASENATGTAGDQIKVLYLLPTLSDEAYTREQAGAKAQAKQYKNLALTVDSGTGRQDATAFIAKIQNAVTRKYDAIAVDAGGNGPQLAPALEAARKAGVKVVTVGQPIAQARADSHVQFDQSPAYTDAGRFMSAQLPSGGDIGIITCVASNADSQARVNGFKAGLAPNIKVVAFADAQCEPAKARTISENMLTAHAGLRGVFNSTDIATIGTIEALRAAGKDLVVIGGDGQTANLRHIAGGNVQDGAVRYPSETIGALGVKTAHALASGETVPREVAVPRFPLITKENAAAVLAQIKAIESGAQAPTLNG</sequence>
<dbReference type="Proteomes" id="UP000614047">
    <property type="component" value="Unassembled WGS sequence"/>
</dbReference>
<comment type="similarity">
    <text evidence="2">Belongs to the bacterial solute-binding protein 2 family.</text>
</comment>
<evidence type="ECO:0000313" key="6">
    <source>
        <dbReference type="Proteomes" id="UP000614047"/>
    </source>
</evidence>
<dbReference type="AlphaFoldDB" id="A0A931DKD5"/>
<evidence type="ECO:0000256" key="3">
    <source>
        <dbReference type="SAM" id="SignalP"/>
    </source>
</evidence>
<dbReference type="GO" id="GO:0030246">
    <property type="term" value="F:carbohydrate binding"/>
    <property type="evidence" value="ECO:0007669"/>
    <property type="project" value="TreeGrafter"/>
</dbReference>
<protein>
    <submittedName>
        <fullName evidence="5">Ribose transport system substrate-binding protein</fullName>
    </submittedName>
</protein>
<dbReference type="PANTHER" id="PTHR30036">
    <property type="entry name" value="D-XYLOSE-BINDING PERIPLASMIC PROTEIN"/>
    <property type="match status" value="1"/>
</dbReference>
<feature type="domain" description="Periplasmic binding protein" evidence="4">
    <location>
        <begin position="41"/>
        <end position="292"/>
    </location>
</feature>
<keyword evidence="3" id="KW-0732">Signal</keyword>
<organism evidence="5 6">
    <name type="scientific">Actinomadura viridis</name>
    <dbReference type="NCBI Taxonomy" id="58110"/>
    <lineage>
        <taxon>Bacteria</taxon>
        <taxon>Bacillati</taxon>
        <taxon>Actinomycetota</taxon>
        <taxon>Actinomycetes</taxon>
        <taxon>Streptosporangiales</taxon>
        <taxon>Thermomonosporaceae</taxon>
        <taxon>Actinomadura</taxon>
    </lineage>
</organism>
<accession>A0A931DKD5</accession>
<comment type="caution">
    <text evidence="5">The sequence shown here is derived from an EMBL/GenBank/DDBJ whole genome shotgun (WGS) entry which is preliminary data.</text>
</comment>
<evidence type="ECO:0000256" key="2">
    <source>
        <dbReference type="ARBA" id="ARBA00007639"/>
    </source>
</evidence>